<reference evidence="2 3" key="1">
    <citation type="journal article" date="2014" name="BMC Genomics">
        <title>Genome sequencing of four Aureobasidium pullulans varieties: biotechnological potential, stress tolerance, and description of new species.</title>
        <authorList>
            <person name="Gostin Ar C."/>
            <person name="Ohm R.A."/>
            <person name="Kogej T."/>
            <person name="Sonjak S."/>
            <person name="Turk M."/>
            <person name="Zajc J."/>
            <person name="Zalar P."/>
            <person name="Grube M."/>
            <person name="Sun H."/>
            <person name="Han J."/>
            <person name="Sharma A."/>
            <person name="Chiniquy J."/>
            <person name="Ngan C.Y."/>
            <person name="Lipzen A."/>
            <person name="Barry K."/>
            <person name="Grigoriev I.V."/>
            <person name="Gunde-Cimerman N."/>
        </authorList>
    </citation>
    <scope>NUCLEOTIDE SEQUENCE [LARGE SCALE GENOMIC DNA]</scope>
    <source>
        <strain evidence="2 3">CBS 147.97</strain>
    </source>
</reference>
<organism evidence="2 3">
    <name type="scientific">Aureobasidium namibiae CBS 147.97</name>
    <dbReference type="NCBI Taxonomy" id="1043004"/>
    <lineage>
        <taxon>Eukaryota</taxon>
        <taxon>Fungi</taxon>
        <taxon>Dikarya</taxon>
        <taxon>Ascomycota</taxon>
        <taxon>Pezizomycotina</taxon>
        <taxon>Dothideomycetes</taxon>
        <taxon>Dothideomycetidae</taxon>
        <taxon>Dothideales</taxon>
        <taxon>Saccotheciaceae</taxon>
        <taxon>Aureobasidium</taxon>
    </lineage>
</organism>
<proteinExistence type="predicted"/>
<protein>
    <recommendedName>
        <fullName evidence="4">Trichothecene 3-O-acetyltransferase</fullName>
    </recommendedName>
</protein>
<dbReference type="PANTHER" id="PTHR31642">
    <property type="entry name" value="TRICHOTHECENE 3-O-ACETYLTRANSFERASE"/>
    <property type="match status" value="1"/>
</dbReference>
<evidence type="ECO:0000256" key="1">
    <source>
        <dbReference type="ARBA" id="ARBA00022679"/>
    </source>
</evidence>
<evidence type="ECO:0008006" key="4">
    <source>
        <dbReference type="Google" id="ProtNLM"/>
    </source>
</evidence>
<keyword evidence="3" id="KW-1185">Reference proteome</keyword>
<keyword evidence="1" id="KW-0808">Transferase</keyword>
<dbReference type="Pfam" id="PF02458">
    <property type="entry name" value="Transferase"/>
    <property type="match status" value="1"/>
</dbReference>
<dbReference type="InterPro" id="IPR023213">
    <property type="entry name" value="CAT-like_dom_sf"/>
</dbReference>
<dbReference type="GeneID" id="25414395"/>
<dbReference type="STRING" id="1043004.A0A074X0U2"/>
<dbReference type="Proteomes" id="UP000027730">
    <property type="component" value="Unassembled WGS sequence"/>
</dbReference>
<evidence type="ECO:0000313" key="2">
    <source>
        <dbReference type="EMBL" id="KEQ68251.1"/>
    </source>
</evidence>
<dbReference type="Gene3D" id="3.30.559.10">
    <property type="entry name" value="Chloramphenicol acetyltransferase-like domain"/>
    <property type="match status" value="2"/>
</dbReference>
<dbReference type="AlphaFoldDB" id="A0A074X0U2"/>
<dbReference type="EMBL" id="KL584733">
    <property type="protein sequence ID" value="KEQ68251.1"/>
    <property type="molecule type" value="Genomic_DNA"/>
</dbReference>
<gene>
    <name evidence="2" type="ORF">M436DRAFT_68318</name>
</gene>
<dbReference type="RefSeq" id="XP_013422436.1">
    <property type="nucleotide sequence ID" value="XM_013566982.1"/>
</dbReference>
<sequence>MTTATPSNTVSGSVSTLTPTGYDSCNDDSSVAHTLQLSLLEQSNPRGWVRALFFFKSLSHVEPGETVELLREGLKPTLQAIPSLACEIVPCDDGKKPTGKIALKHGDFGSLIVKDLRGTGLDYEELQEQNFPQSRLEPASLCARGVFPLPNEQQPVFVPQLNIIDGGFILTLHSHHTVFDAQGINEVLRVWAKNCHHLQDNTVHRCDSLPVRSFDRTAHNASHESTAQMGRPEHHPELIVAPEPITFGETATKDTHRSRVYRLSPEALEQLKDDCCEVGNQWTSTNDRVTALIWRSVIRAQVDLEQLPDDDTLSHHIINVDLRLRSEPPLSKHYPGCPMNYARAAMGLKDVYNSPSLVPIAIAVRQAINMRTSEYVKSLITLLANVPGYDHVVSASFPNLMTIDCLTSTWNKLDIYDLDFGPKIGNIERVRFPTGGLFNGLSMIYPQVTRGEGVGMEIAIGLDKCNFEKLERDPVWCKYAEPTDHGHDCV</sequence>
<evidence type="ECO:0000313" key="3">
    <source>
        <dbReference type="Proteomes" id="UP000027730"/>
    </source>
</evidence>
<dbReference type="GO" id="GO:0016747">
    <property type="term" value="F:acyltransferase activity, transferring groups other than amino-acyl groups"/>
    <property type="evidence" value="ECO:0007669"/>
    <property type="project" value="TreeGrafter"/>
</dbReference>
<dbReference type="InterPro" id="IPR050317">
    <property type="entry name" value="Plant_Fungal_Acyltransferase"/>
</dbReference>
<name>A0A074X0U2_9PEZI</name>
<dbReference type="PANTHER" id="PTHR31642:SF310">
    <property type="entry name" value="FATTY ALCOHOL:CAFFEOYL-COA ACYLTRANSFERASE"/>
    <property type="match status" value="1"/>
</dbReference>
<dbReference type="OrthoDB" id="1862401at2759"/>
<accession>A0A074X0U2</accession>
<dbReference type="HOGENOM" id="CLU_026450_4_0_1"/>